<evidence type="ECO:0000256" key="1">
    <source>
        <dbReference type="SAM" id="Phobius"/>
    </source>
</evidence>
<keyword evidence="1" id="KW-1133">Transmembrane helix</keyword>
<dbReference type="RefSeq" id="WP_146792569.1">
    <property type="nucleotide sequence ID" value="NZ_BJUU01000002.1"/>
</dbReference>
<keyword evidence="1" id="KW-0472">Membrane</keyword>
<evidence type="ECO:0000313" key="4">
    <source>
        <dbReference type="Proteomes" id="UP000321749"/>
    </source>
</evidence>
<keyword evidence="4" id="KW-1185">Reference proteome</keyword>
<gene>
    <name evidence="3" type="ORF">ABA31_05500</name>
</gene>
<sequence>MAGKRNEYASMGVCVAIGIAIGAAIGVAQDNLSLWMGVGGAIGIALGAAFGVSGTRDEGEGESPRPPAE</sequence>
<accession>A0AA87UR66</accession>
<proteinExistence type="predicted"/>
<feature type="domain" description="Glycine zipper-like" evidence="2">
    <location>
        <begin position="8"/>
        <end position="51"/>
    </location>
</feature>
<keyword evidence="1" id="KW-0812">Transmembrane</keyword>
<organism evidence="3 4">
    <name type="scientific">Agrococcus baldri</name>
    <dbReference type="NCBI Taxonomy" id="153730"/>
    <lineage>
        <taxon>Bacteria</taxon>
        <taxon>Bacillati</taxon>
        <taxon>Actinomycetota</taxon>
        <taxon>Actinomycetes</taxon>
        <taxon>Micrococcales</taxon>
        <taxon>Microbacteriaceae</taxon>
        <taxon>Agrococcus</taxon>
    </lineage>
</organism>
<dbReference type="InterPro" id="IPR058598">
    <property type="entry name" value="Gly_zipper-like_dom"/>
</dbReference>
<protein>
    <recommendedName>
        <fullName evidence="2">Glycine zipper-like domain-containing protein</fullName>
    </recommendedName>
</protein>
<dbReference type="Proteomes" id="UP000321749">
    <property type="component" value="Unassembled WGS sequence"/>
</dbReference>
<evidence type="ECO:0000259" key="2">
    <source>
        <dbReference type="Pfam" id="PF26273"/>
    </source>
</evidence>
<dbReference type="EMBL" id="BJUU01000002">
    <property type="protein sequence ID" value="GEK79199.1"/>
    <property type="molecule type" value="Genomic_DNA"/>
</dbReference>
<dbReference type="Pfam" id="PF26273">
    <property type="entry name" value="Gly_zipper"/>
    <property type="match status" value="1"/>
</dbReference>
<comment type="caution">
    <text evidence="3">The sequence shown here is derived from an EMBL/GenBank/DDBJ whole genome shotgun (WGS) entry which is preliminary data.</text>
</comment>
<feature type="transmembrane region" description="Helical" evidence="1">
    <location>
        <begin position="7"/>
        <end position="28"/>
    </location>
</feature>
<dbReference type="AlphaFoldDB" id="A0AA87UR66"/>
<feature type="transmembrane region" description="Helical" evidence="1">
    <location>
        <begin position="34"/>
        <end position="55"/>
    </location>
</feature>
<reference evidence="3 4" key="1">
    <citation type="submission" date="2019-07" db="EMBL/GenBank/DDBJ databases">
        <title>Whole genome shotgun sequence of Agrococcus baldri NBRC 103055.</title>
        <authorList>
            <person name="Hosoyama A."/>
            <person name="Uohara A."/>
            <person name="Ohji S."/>
            <person name="Ichikawa N."/>
        </authorList>
    </citation>
    <scope>NUCLEOTIDE SEQUENCE [LARGE SCALE GENOMIC DNA]</scope>
    <source>
        <strain evidence="3 4">NBRC 103055</strain>
    </source>
</reference>
<evidence type="ECO:0000313" key="3">
    <source>
        <dbReference type="EMBL" id="GEK79199.1"/>
    </source>
</evidence>
<name>A0AA87UR66_9MICO</name>